<dbReference type="EMBL" id="BPLR01001003">
    <property type="protein sequence ID" value="GIY99101.1"/>
    <property type="molecule type" value="Genomic_DNA"/>
</dbReference>
<organism evidence="1 2">
    <name type="scientific">Caerostris extrusa</name>
    <name type="common">Bark spider</name>
    <name type="synonym">Caerostris bankana</name>
    <dbReference type="NCBI Taxonomy" id="172846"/>
    <lineage>
        <taxon>Eukaryota</taxon>
        <taxon>Metazoa</taxon>
        <taxon>Ecdysozoa</taxon>
        <taxon>Arthropoda</taxon>
        <taxon>Chelicerata</taxon>
        <taxon>Arachnida</taxon>
        <taxon>Araneae</taxon>
        <taxon>Araneomorphae</taxon>
        <taxon>Entelegynae</taxon>
        <taxon>Araneoidea</taxon>
        <taxon>Araneidae</taxon>
        <taxon>Caerostris</taxon>
    </lineage>
</organism>
<dbReference type="Proteomes" id="UP001054945">
    <property type="component" value="Unassembled WGS sequence"/>
</dbReference>
<protein>
    <submittedName>
        <fullName evidence="1">Uncharacterized protein</fullName>
    </submittedName>
</protein>
<reference evidence="1 2" key="1">
    <citation type="submission" date="2021-06" db="EMBL/GenBank/DDBJ databases">
        <title>Caerostris extrusa draft genome.</title>
        <authorList>
            <person name="Kono N."/>
            <person name="Arakawa K."/>
        </authorList>
    </citation>
    <scope>NUCLEOTIDE SEQUENCE [LARGE SCALE GENOMIC DNA]</scope>
</reference>
<keyword evidence="2" id="KW-1185">Reference proteome</keyword>
<comment type="caution">
    <text evidence="1">The sequence shown here is derived from an EMBL/GenBank/DDBJ whole genome shotgun (WGS) entry which is preliminary data.</text>
</comment>
<sequence>MLRGIRTRITFPAKSSIFRCLAHWSSHGWLESNSCDHLSKSDGKSLQGVFAGSFRSLPNILLICISDVSGYTSNVWILIAK</sequence>
<proteinExistence type="predicted"/>
<dbReference type="AlphaFoldDB" id="A0AAV4XVN7"/>
<evidence type="ECO:0000313" key="2">
    <source>
        <dbReference type="Proteomes" id="UP001054945"/>
    </source>
</evidence>
<accession>A0AAV4XVN7</accession>
<gene>
    <name evidence="1" type="ORF">CEXT_679561</name>
</gene>
<name>A0AAV4XVN7_CAEEX</name>
<evidence type="ECO:0000313" key="1">
    <source>
        <dbReference type="EMBL" id="GIY99101.1"/>
    </source>
</evidence>